<dbReference type="GO" id="GO:0005938">
    <property type="term" value="C:cell cortex"/>
    <property type="evidence" value="ECO:0000318"/>
    <property type="project" value="GO_Central"/>
</dbReference>
<dbReference type="VEuPathDB" id="TrichDB:TVAG_429000"/>
<dbReference type="VEuPathDB" id="TrichDB:TVAGG3_0864800"/>
<dbReference type="GO" id="GO:0003785">
    <property type="term" value="F:actin monomer binding"/>
    <property type="evidence" value="ECO:0000318"/>
    <property type="project" value="GO_Central"/>
</dbReference>
<dbReference type="AlphaFoldDB" id="A2FMB4"/>
<dbReference type="InterPro" id="IPR036140">
    <property type="entry name" value="PFN_sf"/>
</dbReference>
<evidence type="ECO:0000313" key="7">
    <source>
        <dbReference type="EMBL" id="EAX93970.1"/>
    </source>
</evidence>
<dbReference type="Pfam" id="PF00235">
    <property type="entry name" value="Profilin"/>
    <property type="match status" value="1"/>
</dbReference>
<evidence type="ECO:0000313" key="8">
    <source>
        <dbReference type="Proteomes" id="UP000001542"/>
    </source>
</evidence>
<sequence>MEVFTDKMIGYMAGGAIIGDDANIWNATPGFAVSSSELQSFVDIFKPNSEYIYKGISFHGEVYSVSSVFDGIAKAKSNQSGLIIAKCPTCLIIGYYDDLSTMKTCNQAVEKLQELITNNTNEKGIIKLDY</sequence>
<dbReference type="InterPro" id="IPR005455">
    <property type="entry name" value="PFN_euk"/>
</dbReference>
<dbReference type="Gene3D" id="3.30.450.30">
    <property type="entry name" value="Dynein light chain 2a, cytoplasmic"/>
    <property type="match status" value="1"/>
</dbReference>
<name>A2FMB4_TRIV3</name>
<dbReference type="PANTHER" id="PTHR11604:SF0">
    <property type="entry name" value="PROFILIN"/>
    <property type="match status" value="1"/>
</dbReference>
<reference evidence="7" key="2">
    <citation type="journal article" date="2007" name="Science">
        <title>Draft genome sequence of the sexually transmitted pathogen Trichomonas vaginalis.</title>
        <authorList>
            <person name="Carlton J.M."/>
            <person name="Hirt R.P."/>
            <person name="Silva J.C."/>
            <person name="Delcher A.L."/>
            <person name="Schatz M."/>
            <person name="Zhao Q."/>
            <person name="Wortman J.R."/>
            <person name="Bidwell S.L."/>
            <person name="Alsmark U.C.M."/>
            <person name="Besteiro S."/>
            <person name="Sicheritz-Ponten T."/>
            <person name="Noel C.J."/>
            <person name="Dacks J.B."/>
            <person name="Foster P.G."/>
            <person name="Simillion C."/>
            <person name="Van de Peer Y."/>
            <person name="Miranda-Saavedra D."/>
            <person name="Barton G.J."/>
            <person name="Westrop G.D."/>
            <person name="Mueller S."/>
            <person name="Dessi D."/>
            <person name="Fiori P.L."/>
            <person name="Ren Q."/>
            <person name="Paulsen I."/>
            <person name="Zhang H."/>
            <person name="Bastida-Corcuera F.D."/>
            <person name="Simoes-Barbosa A."/>
            <person name="Brown M.T."/>
            <person name="Hayes R.D."/>
            <person name="Mukherjee M."/>
            <person name="Okumura C.Y."/>
            <person name="Schneider R."/>
            <person name="Smith A.J."/>
            <person name="Vanacova S."/>
            <person name="Villalvazo M."/>
            <person name="Haas B.J."/>
            <person name="Pertea M."/>
            <person name="Feldblyum T.V."/>
            <person name="Utterback T.R."/>
            <person name="Shu C.L."/>
            <person name="Osoegawa K."/>
            <person name="de Jong P.J."/>
            <person name="Hrdy I."/>
            <person name="Horvathova L."/>
            <person name="Zubacova Z."/>
            <person name="Dolezal P."/>
            <person name="Malik S.B."/>
            <person name="Logsdon J.M. Jr."/>
            <person name="Henze K."/>
            <person name="Gupta A."/>
            <person name="Wang C.C."/>
            <person name="Dunne R.L."/>
            <person name="Upcroft J.A."/>
            <person name="Upcroft P."/>
            <person name="White O."/>
            <person name="Salzberg S.L."/>
            <person name="Tang P."/>
            <person name="Chiu C.-H."/>
            <person name="Lee Y.-S."/>
            <person name="Embley T.M."/>
            <person name="Coombs G.H."/>
            <person name="Mottram J.C."/>
            <person name="Tachezy J."/>
            <person name="Fraser-Liggett C.M."/>
            <person name="Johnson P.J."/>
        </authorList>
    </citation>
    <scope>NUCLEOTIDE SEQUENCE [LARGE SCALE GENOMIC DNA]</scope>
    <source>
        <strain evidence="7">G3</strain>
    </source>
</reference>
<gene>
    <name evidence="7" type="ORF">TVAG_429000</name>
</gene>
<evidence type="ECO:0000256" key="6">
    <source>
        <dbReference type="RuleBase" id="RU003909"/>
    </source>
</evidence>
<organism evidence="7 8">
    <name type="scientific">Trichomonas vaginalis (strain ATCC PRA-98 / G3)</name>
    <dbReference type="NCBI Taxonomy" id="412133"/>
    <lineage>
        <taxon>Eukaryota</taxon>
        <taxon>Metamonada</taxon>
        <taxon>Parabasalia</taxon>
        <taxon>Trichomonadida</taxon>
        <taxon>Trichomonadidae</taxon>
        <taxon>Trichomonas</taxon>
    </lineage>
</organism>
<keyword evidence="4 6" id="KW-0009">Actin-binding</keyword>
<evidence type="ECO:0000256" key="1">
    <source>
        <dbReference type="ARBA" id="ARBA00004245"/>
    </source>
</evidence>
<evidence type="ECO:0000256" key="2">
    <source>
        <dbReference type="ARBA" id="ARBA00010058"/>
    </source>
</evidence>
<dbReference type="RefSeq" id="XP_001306900.1">
    <property type="nucleotide sequence ID" value="XM_001306899.1"/>
</dbReference>
<keyword evidence="5" id="KW-0206">Cytoskeleton</keyword>
<dbReference type="SUPFAM" id="SSF55770">
    <property type="entry name" value="Profilin (actin-binding protein)"/>
    <property type="match status" value="1"/>
</dbReference>
<dbReference type="GO" id="GO:0005856">
    <property type="term" value="C:cytoskeleton"/>
    <property type="evidence" value="ECO:0007669"/>
    <property type="project" value="UniProtKB-SubCell"/>
</dbReference>
<dbReference type="EMBL" id="DS113883">
    <property type="protein sequence ID" value="EAX93970.1"/>
    <property type="molecule type" value="Genomic_DNA"/>
</dbReference>
<comment type="similarity">
    <text evidence="2 6">Belongs to the profilin family.</text>
</comment>
<dbReference type="Proteomes" id="UP000001542">
    <property type="component" value="Unassembled WGS sequence"/>
</dbReference>
<evidence type="ECO:0000256" key="3">
    <source>
        <dbReference type="ARBA" id="ARBA00022490"/>
    </source>
</evidence>
<proteinExistence type="inferred from homology"/>
<dbReference type="InParanoid" id="A2FMB4"/>
<dbReference type="InterPro" id="IPR048278">
    <property type="entry name" value="PFN"/>
</dbReference>
<comment type="subcellular location">
    <subcellularLocation>
        <location evidence="1">Cytoplasm</location>
        <location evidence="1">Cytoskeleton</location>
    </subcellularLocation>
</comment>
<dbReference type="KEGG" id="tva:4751696"/>
<accession>A2FMB4</accession>
<evidence type="ECO:0000256" key="4">
    <source>
        <dbReference type="ARBA" id="ARBA00023203"/>
    </source>
</evidence>
<dbReference type="SMR" id="A2FMB4"/>
<dbReference type="PANTHER" id="PTHR11604">
    <property type="entry name" value="PROFILIN"/>
    <property type="match status" value="1"/>
</dbReference>
<keyword evidence="3" id="KW-0963">Cytoplasm</keyword>
<keyword evidence="8" id="KW-1185">Reference proteome</keyword>
<dbReference type="OrthoDB" id="421374at2759"/>
<dbReference type="STRING" id="5722.A2FMB4"/>
<evidence type="ECO:0000256" key="5">
    <source>
        <dbReference type="ARBA" id="ARBA00023212"/>
    </source>
</evidence>
<reference evidence="7" key="1">
    <citation type="submission" date="2006-10" db="EMBL/GenBank/DDBJ databases">
        <authorList>
            <person name="Amadeo P."/>
            <person name="Zhao Q."/>
            <person name="Wortman J."/>
            <person name="Fraser-Liggett C."/>
            <person name="Carlton J."/>
        </authorList>
    </citation>
    <scope>NUCLEOTIDE SEQUENCE</scope>
    <source>
        <strain evidence="7">G3</strain>
    </source>
</reference>
<dbReference type="SMART" id="SM00392">
    <property type="entry name" value="PROF"/>
    <property type="match status" value="1"/>
</dbReference>
<dbReference type="FunFam" id="3.30.450.30:FF:000034">
    <property type="entry name" value="Profilin"/>
    <property type="match status" value="1"/>
</dbReference>
<protein>
    <recommendedName>
        <fullName evidence="6">Profilin</fullName>
    </recommendedName>
</protein>